<sequence length="170" mass="19071">MFPASCSVDSWESEPSLVLCSMDSFLNLILSLCRYSYFIRQCHRHDPEVNQCLKDAANHLAMNFRRGIPELGYPEVEPIVIDEISIALGSGPDGYRATFMDIEAYGVSNLTVVGVRSDLNSYQFQLSFYIPKISARAHYQSSGVLLVMQASGGGDYWGEYEGVKAKIYFR</sequence>
<dbReference type="SMART" id="SM00700">
    <property type="entry name" value="JHBP"/>
    <property type="match status" value="1"/>
</dbReference>
<evidence type="ECO:0000313" key="1">
    <source>
        <dbReference type="EMBL" id="CAG2068208.1"/>
    </source>
</evidence>
<proteinExistence type="predicted"/>
<dbReference type="Proteomes" id="UP001153148">
    <property type="component" value="Unassembled WGS sequence"/>
</dbReference>
<dbReference type="InterPro" id="IPR010562">
    <property type="entry name" value="Haemolymph_juvenile_hormone-bd"/>
</dbReference>
<reference evidence="1" key="1">
    <citation type="submission" date="2021-03" db="EMBL/GenBank/DDBJ databases">
        <authorList>
            <person name="Tran Van P."/>
        </authorList>
    </citation>
    <scope>NUCLEOTIDE SEQUENCE</scope>
</reference>
<dbReference type="PANTHER" id="PTHR11008:SF31">
    <property type="entry name" value="PROTEIN TAKEOUT-LIKE PROTEIN"/>
    <property type="match status" value="1"/>
</dbReference>
<protein>
    <submittedName>
        <fullName evidence="1">Uncharacterized protein</fullName>
    </submittedName>
</protein>
<comment type="caution">
    <text evidence="1">The sequence shown here is derived from an EMBL/GenBank/DDBJ whole genome shotgun (WGS) entry which is preliminary data.</text>
</comment>
<dbReference type="InterPro" id="IPR038606">
    <property type="entry name" value="To_sf"/>
</dbReference>
<feature type="non-terminal residue" evidence="1">
    <location>
        <position position="170"/>
    </location>
</feature>
<dbReference type="Gene3D" id="3.15.10.30">
    <property type="entry name" value="Haemolymph juvenile hormone binding protein"/>
    <property type="match status" value="1"/>
</dbReference>
<organism evidence="1 2">
    <name type="scientific">Timema podura</name>
    <name type="common">Walking stick</name>
    <dbReference type="NCBI Taxonomy" id="61482"/>
    <lineage>
        <taxon>Eukaryota</taxon>
        <taxon>Metazoa</taxon>
        <taxon>Ecdysozoa</taxon>
        <taxon>Arthropoda</taxon>
        <taxon>Hexapoda</taxon>
        <taxon>Insecta</taxon>
        <taxon>Pterygota</taxon>
        <taxon>Neoptera</taxon>
        <taxon>Polyneoptera</taxon>
        <taxon>Phasmatodea</taxon>
        <taxon>Timematodea</taxon>
        <taxon>Timematoidea</taxon>
        <taxon>Timematidae</taxon>
        <taxon>Timema</taxon>
    </lineage>
</organism>
<dbReference type="PANTHER" id="PTHR11008">
    <property type="entry name" value="PROTEIN TAKEOUT-LIKE PROTEIN"/>
    <property type="match status" value="1"/>
</dbReference>
<evidence type="ECO:0000313" key="2">
    <source>
        <dbReference type="Proteomes" id="UP001153148"/>
    </source>
</evidence>
<dbReference type="Pfam" id="PF06585">
    <property type="entry name" value="JHBP"/>
    <property type="match status" value="1"/>
</dbReference>
<dbReference type="EMBL" id="CAJPIN010084328">
    <property type="protein sequence ID" value="CAG2068208.1"/>
    <property type="molecule type" value="Genomic_DNA"/>
</dbReference>
<gene>
    <name evidence="1" type="ORF">TPAB3V08_LOCUS15151</name>
</gene>
<keyword evidence="2" id="KW-1185">Reference proteome</keyword>
<accession>A0ABN7PK88</accession>
<name>A0ABN7PK88_TIMPD</name>